<gene>
    <name evidence="1" type="ORF">PRIO_5681</name>
</gene>
<dbReference type="HOGENOM" id="CLU_221096_0_0_9"/>
<reference evidence="2" key="1">
    <citation type="submission" date="2015-03" db="EMBL/GenBank/DDBJ databases">
        <authorList>
            <person name="Wibberg D."/>
        </authorList>
    </citation>
    <scope>NUCLEOTIDE SEQUENCE [LARGE SCALE GENOMIC DNA]</scope>
</reference>
<dbReference type="EMBL" id="LN831776">
    <property type="protein sequence ID" value="CQR58068.1"/>
    <property type="molecule type" value="Genomic_DNA"/>
</dbReference>
<proteinExistence type="predicted"/>
<accession>A0A0E3WJ29</accession>
<protein>
    <submittedName>
        <fullName evidence="1">Putative membrane protein</fullName>
    </submittedName>
</protein>
<evidence type="ECO:0000313" key="1">
    <source>
        <dbReference type="EMBL" id="CQR58068.1"/>
    </source>
</evidence>
<dbReference type="AlphaFoldDB" id="A0A0E3WJ29"/>
<organism evidence="1 2">
    <name type="scientific">Paenibacillus riograndensis SBR5</name>
    <dbReference type="NCBI Taxonomy" id="1073571"/>
    <lineage>
        <taxon>Bacteria</taxon>
        <taxon>Bacillati</taxon>
        <taxon>Bacillota</taxon>
        <taxon>Bacilli</taxon>
        <taxon>Bacillales</taxon>
        <taxon>Paenibacillaceae</taxon>
        <taxon>Paenibacillus</taxon>
        <taxon>Paenibacillus sonchi group</taxon>
    </lineage>
</organism>
<dbReference type="Proteomes" id="UP000033163">
    <property type="component" value="Chromosome I"/>
</dbReference>
<dbReference type="PATRIC" id="fig|1073571.4.peg.6099"/>
<evidence type="ECO:0000313" key="2">
    <source>
        <dbReference type="Proteomes" id="UP000033163"/>
    </source>
</evidence>
<name>A0A0E3WJ29_9BACL</name>
<dbReference type="KEGG" id="pri:PRIO_5681"/>
<sequence length="31" mass="3417">MSVVAGVLVCAFVYVIRVSLVPPGDEEFRTY</sequence>